<dbReference type="InterPro" id="IPR029462">
    <property type="entry name" value="Rnk_N"/>
</dbReference>
<feature type="domain" description="Regulator of nucleoside diphosphate kinase N-terminal" evidence="2">
    <location>
        <begin position="11"/>
        <end position="50"/>
    </location>
</feature>
<name>A0A432VAK3_9HYPH</name>
<dbReference type="EMBL" id="RKST01000003">
    <property type="protein sequence ID" value="RUM99123.1"/>
    <property type="molecule type" value="Genomic_DNA"/>
</dbReference>
<proteinExistence type="predicted"/>
<dbReference type="GO" id="GO:0070063">
    <property type="term" value="F:RNA polymerase binding"/>
    <property type="evidence" value="ECO:0007669"/>
    <property type="project" value="InterPro"/>
</dbReference>
<reference evidence="3 4" key="1">
    <citation type="submission" date="2018-11" db="EMBL/GenBank/DDBJ databases">
        <title>Pseudaminobacter arsenicus sp. nov., an arsenic-resistant bacterium isolated from arsenic-rich aquifers.</title>
        <authorList>
            <person name="Mu Y."/>
        </authorList>
    </citation>
    <scope>NUCLEOTIDE SEQUENCE [LARGE SCALE GENOMIC DNA]</scope>
    <source>
        <strain evidence="3 4">CB3</strain>
    </source>
</reference>
<dbReference type="GO" id="GO:0003677">
    <property type="term" value="F:DNA binding"/>
    <property type="evidence" value="ECO:0007669"/>
    <property type="project" value="InterPro"/>
</dbReference>
<dbReference type="RefSeq" id="WP_128624627.1">
    <property type="nucleotide sequence ID" value="NZ_ML133508.1"/>
</dbReference>
<dbReference type="GO" id="GO:0006354">
    <property type="term" value="P:DNA-templated transcription elongation"/>
    <property type="evidence" value="ECO:0007669"/>
    <property type="project" value="TreeGrafter"/>
</dbReference>
<keyword evidence="4" id="KW-1185">Reference proteome</keyword>
<dbReference type="Gene3D" id="3.10.50.30">
    <property type="entry name" value="Transcription elongation factor, GreA/GreB, C-terminal domain"/>
    <property type="match status" value="1"/>
</dbReference>
<dbReference type="OrthoDB" id="192847at2"/>
<evidence type="ECO:0000259" key="1">
    <source>
        <dbReference type="Pfam" id="PF01272"/>
    </source>
</evidence>
<keyword evidence="3" id="KW-0808">Transferase</keyword>
<dbReference type="GO" id="GO:0032784">
    <property type="term" value="P:regulation of DNA-templated transcription elongation"/>
    <property type="evidence" value="ECO:0007669"/>
    <property type="project" value="InterPro"/>
</dbReference>
<evidence type="ECO:0000313" key="3">
    <source>
        <dbReference type="EMBL" id="RUM99123.1"/>
    </source>
</evidence>
<dbReference type="Pfam" id="PF14760">
    <property type="entry name" value="Rnk_N"/>
    <property type="match status" value="1"/>
</dbReference>
<dbReference type="Gene3D" id="1.10.286.20">
    <property type="match status" value="1"/>
</dbReference>
<dbReference type="InterPro" id="IPR023459">
    <property type="entry name" value="Tscrpt_elong_fac_GreA/B_fam"/>
</dbReference>
<gene>
    <name evidence="3" type="ORF">EET67_05690</name>
</gene>
<accession>A0A432VAK3</accession>
<evidence type="ECO:0000313" key="4">
    <source>
        <dbReference type="Proteomes" id="UP000281647"/>
    </source>
</evidence>
<dbReference type="PANTHER" id="PTHR30437">
    <property type="entry name" value="TRANSCRIPTION ELONGATION FACTOR GREA"/>
    <property type="match status" value="1"/>
</dbReference>
<keyword evidence="3" id="KW-0418">Kinase</keyword>
<dbReference type="GO" id="GO:0016301">
    <property type="term" value="F:kinase activity"/>
    <property type="evidence" value="ECO:0007669"/>
    <property type="project" value="UniProtKB-KW"/>
</dbReference>
<comment type="caution">
    <text evidence="3">The sequence shown here is derived from an EMBL/GenBank/DDBJ whole genome shotgun (WGS) entry which is preliminary data.</text>
</comment>
<dbReference type="InterPro" id="IPR036953">
    <property type="entry name" value="GreA/GreB_C_sf"/>
</dbReference>
<dbReference type="InterPro" id="IPR001437">
    <property type="entry name" value="Tscrpt_elong_fac_GreA/B_C"/>
</dbReference>
<dbReference type="NCBIfam" id="NF004396">
    <property type="entry name" value="PRK05753.1"/>
    <property type="match status" value="1"/>
</dbReference>
<sequence length="139" mass="14968">MQEKTKARRKPNIKISATDHARLSTLANTTAERNAEVADELFAELDRARVTPDSSMSDDIVQMGSTVEFKPDTGESKTVTLVFPGDADISAGKVSILTPIGTALLGLAPGQSIQWTARDGRTHELNVIKVYRSADSEPA</sequence>
<dbReference type="Pfam" id="PF01272">
    <property type="entry name" value="GreA_GreB"/>
    <property type="match status" value="1"/>
</dbReference>
<dbReference type="AlphaFoldDB" id="A0A432VAK3"/>
<dbReference type="PANTHER" id="PTHR30437:SF5">
    <property type="entry name" value="REGULATOR OF NUCLEOSIDE DIPHOSPHATE KINASE"/>
    <property type="match status" value="1"/>
</dbReference>
<dbReference type="Proteomes" id="UP000281647">
    <property type="component" value="Unassembled WGS sequence"/>
</dbReference>
<organism evidence="3 4">
    <name type="scientific">Borborobacter arsenicus</name>
    <dbReference type="NCBI Taxonomy" id="1851146"/>
    <lineage>
        <taxon>Bacteria</taxon>
        <taxon>Pseudomonadati</taxon>
        <taxon>Pseudomonadota</taxon>
        <taxon>Alphaproteobacteria</taxon>
        <taxon>Hyphomicrobiales</taxon>
        <taxon>Phyllobacteriaceae</taxon>
        <taxon>Borborobacter</taxon>
    </lineage>
</organism>
<dbReference type="SUPFAM" id="SSF54534">
    <property type="entry name" value="FKBP-like"/>
    <property type="match status" value="1"/>
</dbReference>
<evidence type="ECO:0000259" key="2">
    <source>
        <dbReference type="Pfam" id="PF14760"/>
    </source>
</evidence>
<feature type="domain" description="Transcription elongation factor GreA/GreB C-terminal" evidence="1">
    <location>
        <begin position="57"/>
        <end position="131"/>
    </location>
</feature>
<protein>
    <submittedName>
        <fullName evidence="3">Nucleoside diphosphate kinase regulator</fullName>
    </submittedName>
</protein>